<reference evidence="1" key="1">
    <citation type="submission" date="2022-03" db="EMBL/GenBank/DDBJ databases">
        <authorList>
            <person name="Martin C."/>
        </authorList>
    </citation>
    <scope>NUCLEOTIDE SEQUENCE</scope>
</reference>
<sequence length="109" mass="12166">MENKSNCQNKMVGASNRMGRCDGINTCGNLWKLHTAWNDILRCLSSNILWVPETYICTGCCLDLLNVHYWTWRSGEQANGMAGLDSPFSVDVHGLSDPPNVHVLLSLQQ</sequence>
<dbReference type="Proteomes" id="UP000749559">
    <property type="component" value="Unassembled WGS sequence"/>
</dbReference>
<evidence type="ECO:0000313" key="1">
    <source>
        <dbReference type="EMBL" id="CAH1776318.1"/>
    </source>
</evidence>
<name>A0A8S4N5Q1_OWEFU</name>
<dbReference type="AlphaFoldDB" id="A0A8S4N5Q1"/>
<protein>
    <submittedName>
        <fullName evidence="1">Uncharacterized protein</fullName>
    </submittedName>
</protein>
<evidence type="ECO:0000313" key="2">
    <source>
        <dbReference type="Proteomes" id="UP000749559"/>
    </source>
</evidence>
<comment type="caution">
    <text evidence="1">The sequence shown here is derived from an EMBL/GenBank/DDBJ whole genome shotgun (WGS) entry which is preliminary data.</text>
</comment>
<gene>
    <name evidence="1" type="ORF">OFUS_LOCUS3502</name>
</gene>
<proteinExistence type="predicted"/>
<keyword evidence="2" id="KW-1185">Reference proteome</keyword>
<dbReference type="EMBL" id="CAIIXF020000002">
    <property type="protein sequence ID" value="CAH1776318.1"/>
    <property type="molecule type" value="Genomic_DNA"/>
</dbReference>
<feature type="non-terminal residue" evidence="1">
    <location>
        <position position="1"/>
    </location>
</feature>
<accession>A0A8S4N5Q1</accession>
<organism evidence="1 2">
    <name type="scientific">Owenia fusiformis</name>
    <name type="common">Polychaete worm</name>
    <dbReference type="NCBI Taxonomy" id="6347"/>
    <lineage>
        <taxon>Eukaryota</taxon>
        <taxon>Metazoa</taxon>
        <taxon>Spiralia</taxon>
        <taxon>Lophotrochozoa</taxon>
        <taxon>Annelida</taxon>
        <taxon>Polychaeta</taxon>
        <taxon>Sedentaria</taxon>
        <taxon>Canalipalpata</taxon>
        <taxon>Sabellida</taxon>
        <taxon>Oweniida</taxon>
        <taxon>Oweniidae</taxon>
        <taxon>Owenia</taxon>
    </lineage>
</organism>